<feature type="compositionally biased region" description="Polar residues" evidence="1">
    <location>
        <begin position="34"/>
        <end position="49"/>
    </location>
</feature>
<proteinExistence type="predicted"/>
<feature type="signal peptide" evidence="2">
    <location>
        <begin position="1"/>
        <end position="18"/>
    </location>
</feature>
<dbReference type="InterPro" id="IPR038656">
    <property type="entry name" value="Peptidase_G1_sf"/>
</dbReference>
<dbReference type="GeneID" id="92028117"/>
<dbReference type="SUPFAM" id="SSF49899">
    <property type="entry name" value="Concanavalin A-like lectins/glucanases"/>
    <property type="match status" value="1"/>
</dbReference>
<name>A0ABR1LXQ0_9PEZI</name>
<protein>
    <submittedName>
        <fullName evidence="3">Peptidase A4 family-domain-containing protein</fullName>
    </submittedName>
</protein>
<dbReference type="CDD" id="cd13426">
    <property type="entry name" value="Peptidase_G1"/>
    <property type="match status" value="1"/>
</dbReference>
<feature type="region of interest" description="Disordered" evidence="1">
    <location>
        <begin position="27"/>
        <end position="49"/>
    </location>
</feature>
<evidence type="ECO:0000313" key="4">
    <source>
        <dbReference type="Proteomes" id="UP001360953"/>
    </source>
</evidence>
<dbReference type="EMBL" id="JBBPEH010000004">
    <property type="protein sequence ID" value="KAK7539921.1"/>
    <property type="molecule type" value="Genomic_DNA"/>
</dbReference>
<feature type="chain" id="PRO_5045909172" evidence="2">
    <location>
        <begin position="19"/>
        <end position="292"/>
    </location>
</feature>
<sequence>MHFCTALLALLSVTTVMGGVIPQGPGHVHLGPSNKKTQTSMKTTAESSDGGTDDYEFIWVGGVIEAPPANDRFVSVSAKIIAPNPRFPADDQGGIDYGAAAWLGIDGYNNLFVLQIGFLFRISAQGVISYDACYEWYPGLPECVYIKEITINPGDALSLSVESADGTAGTVTIENETRNQHFSMPLTAHDESEVLLGQNAEWIVEEYQSTGKPRSQPPDFDSLEFTEATAKTRDGLTLTPADGKLVDWAPKLSGSIGPGTVTITYTGEEKDCGAAGQSESCPGPGNSGNTGG</sequence>
<dbReference type="PANTHER" id="PTHR37536:SF1">
    <property type="entry name" value="ASPERGILLOPEPSIN, PUTAITVE (AFU_ORTHOLOGUE AFUA_7G01200)"/>
    <property type="match status" value="1"/>
</dbReference>
<dbReference type="InterPro" id="IPR013320">
    <property type="entry name" value="ConA-like_dom_sf"/>
</dbReference>
<keyword evidence="4" id="KW-1185">Reference proteome</keyword>
<evidence type="ECO:0000256" key="2">
    <source>
        <dbReference type="SAM" id="SignalP"/>
    </source>
</evidence>
<dbReference type="PANTHER" id="PTHR37536">
    <property type="entry name" value="PUTATIVE (AFU_ORTHOLOGUE AFUA_3G02970)-RELATED"/>
    <property type="match status" value="1"/>
</dbReference>
<dbReference type="RefSeq" id="XP_066657192.1">
    <property type="nucleotide sequence ID" value="XM_066795211.1"/>
</dbReference>
<feature type="region of interest" description="Disordered" evidence="1">
    <location>
        <begin position="271"/>
        <end position="292"/>
    </location>
</feature>
<keyword evidence="2" id="KW-0732">Signal</keyword>
<dbReference type="Pfam" id="PF01828">
    <property type="entry name" value="Peptidase_A4"/>
    <property type="match status" value="1"/>
</dbReference>
<dbReference type="InterPro" id="IPR000250">
    <property type="entry name" value="Peptidase_G1"/>
</dbReference>
<dbReference type="Proteomes" id="UP001360953">
    <property type="component" value="Unassembled WGS sequence"/>
</dbReference>
<gene>
    <name evidence="3" type="ORF">J3D65DRAFT_302735</name>
</gene>
<dbReference type="Gene3D" id="2.60.120.700">
    <property type="entry name" value="Peptidase G1"/>
    <property type="match status" value="1"/>
</dbReference>
<comment type="caution">
    <text evidence="3">The sequence shown here is derived from an EMBL/GenBank/DDBJ whole genome shotgun (WGS) entry which is preliminary data.</text>
</comment>
<accession>A0ABR1LXQ0</accession>
<evidence type="ECO:0000256" key="1">
    <source>
        <dbReference type="SAM" id="MobiDB-lite"/>
    </source>
</evidence>
<organism evidence="3 4">
    <name type="scientific">Phyllosticta citribraziliensis</name>
    <dbReference type="NCBI Taxonomy" id="989973"/>
    <lineage>
        <taxon>Eukaryota</taxon>
        <taxon>Fungi</taxon>
        <taxon>Dikarya</taxon>
        <taxon>Ascomycota</taxon>
        <taxon>Pezizomycotina</taxon>
        <taxon>Dothideomycetes</taxon>
        <taxon>Dothideomycetes incertae sedis</taxon>
        <taxon>Botryosphaeriales</taxon>
        <taxon>Phyllostictaceae</taxon>
        <taxon>Phyllosticta</taxon>
    </lineage>
</organism>
<reference evidence="3 4" key="1">
    <citation type="submission" date="2024-04" db="EMBL/GenBank/DDBJ databases">
        <title>Phyllosticta paracitricarpa is synonymous to the EU quarantine fungus P. citricarpa based on phylogenomic analyses.</title>
        <authorList>
            <consortium name="Lawrence Berkeley National Laboratory"/>
            <person name="Van ingen-buijs V.A."/>
            <person name="Van westerhoven A.C."/>
            <person name="Haridas S."/>
            <person name="Skiadas P."/>
            <person name="Martin F."/>
            <person name="Groenewald J.Z."/>
            <person name="Crous P.W."/>
            <person name="Seidl M.F."/>
        </authorList>
    </citation>
    <scope>NUCLEOTIDE SEQUENCE [LARGE SCALE GENOMIC DNA]</scope>
    <source>
        <strain evidence="3 4">CPC 17464</strain>
    </source>
</reference>
<evidence type="ECO:0000313" key="3">
    <source>
        <dbReference type="EMBL" id="KAK7539921.1"/>
    </source>
</evidence>